<evidence type="ECO:0000256" key="3">
    <source>
        <dbReference type="ARBA" id="ARBA00022525"/>
    </source>
</evidence>
<keyword evidence="2" id="KW-0134">Cell wall</keyword>
<keyword evidence="10" id="KW-1185">Reference proteome</keyword>
<evidence type="ECO:0000256" key="6">
    <source>
        <dbReference type="SAM" id="MobiDB-lite"/>
    </source>
</evidence>
<dbReference type="PANTHER" id="PTHR47254">
    <property type="entry name" value="CELL WALL MANNOPROTEIN CIS3-RELATED"/>
    <property type="match status" value="1"/>
</dbReference>
<dbReference type="InterPro" id="IPR054508">
    <property type="entry name" value="PIR1-like_C"/>
</dbReference>
<proteinExistence type="inferred from homology"/>
<feature type="compositionally biased region" description="Low complexity" evidence="6">
    <location>
        <begin position="329"/>
        <end position="341"/>
    </location>
</feature>
<feature type="signal peptide" evidence="7">
    <location>
        <begin position="1"/>
        <end position="18"/>
    </location>
</feature>
<evidence type="ECO:0000313" key="9">
    <source>
        <dbReference type="EMBL" id="KAK7716075.1"/>
    </source>
</evidence>
<feature type="compositionally biased region" description="Low complexity" evidence="6">
    <location>
        <begin position="253"/>
        <end position="262"/>
    </location>
</feature>
<dbReference type="PANTHER" id="PTHR47254:SF1">
    <property type="entry name" value="CELL WALL MANNOPROTEIN CIS3-RELATED"/>
    <property type="match status" value="1"/>
</dbReference>
<feature type="compositionally biased region" description="Low complexity" evidence="6">
    <location>
        <begin position="290"/>
        <end position="315"/>
    </location>
</feature>
<comment type="similarity">
    <text evidence="5">Belongs to the PIR protein family.</text>
</comment>
<feature type="chain" id="PRO_5046852972" description="Cell wall mannoprotein PIR1-like C-terminal domain-containing protein" evidence="7">
    <location>
        <begin position="19"/>
        <end position="387"/>
    </location>
</feature>
<evidence type="ECO:0000256" key="4">
    <source>
        <dbReference type="ARBA" id="ARBA00022729"/>
    </source>
</evidence>
<reference evidence="9 10" key="1">
    <citation type="submission" date="2024-02" db="EMBL/GenBank/DDBJ databases">
        <title>De novo assembly and annotation of 12 fungi associated with fruit tree decline syndrome in Ontario, Canada.</title>
        <authorList>
            <person name="Sulman M."/>
            <person name="Ellouze W."/>
            <person name="Ilyukhin E."/>
        </authorList>
    </citation>
    <scope>NUCLEOTIDE SEQUENCE [LARGE SCALE GENOMIC DNA]</scope>
    <source>
        <strain evidence="9 10">M169</strain>
    </source>
</reference>
<dbReference type="Pfam" id="PF22799">
    <property type="entry name" value="PIR1-like_C"/>
    <property type="match status" value="1"/>
</dbReference>
<organism evidence="9 10">
    <name type="scientific">Diaporthe eres</name>
    <name type="common">Phomopsis oblonga</name>
    <dbReference type="NCBI Taxonomy" id="83184"/>
    <lineage>
        <taxon>Eukaryota</taxon>
        <taxon>Fungi</taxon>
        <taxon>Dikarya</taxon>
        <taxon>Ascomycota</taxon>
        <taxon>Pezizomycotina</taxon>
        <taxon>Sordariomycetes</taxon>
        <taxon>Sordariomycetidae</taxon>
        <taxon>Diaporthales</taxon>
        <taxon>Diaporthaceae</taxon>
        <taxon>Diaporthe</taxon>
        <taxon>Diaporthe eres species complex</taxon>
    </lineage>
</organism>
<gene>
    <name evidence="9" type="ORF">SLS63_011135</name>
</gene>
<comment type="caution">
    <text evidence="9">The sequence shown here is derived from an EMBL/GenBank/DDBJ whole genome shotgun (WGS) entry which is preliminary data.</text>
</comment>
<evidence type="ECO:0000259" key="8">
    <source>
        <dbReference type="Pfam" id="PF22799"/>
    </source>
</evidence>
<evidence type="ECO:0000256" key="2">
    <source>
        <dbReference type="ARBA" id="ARBA00022512"/>
    </source>
</evidence>
<feature type="compositionally biased region" description="Low complexity" evidence="6">
    <location>
        <begin position="271"/>
        <end position="283"/>
    </location>
</feature>
<evidence type="ECO:0000256" key="7">
    <source>
        <dbReference type="SAM" id="SignalP"/>
    </source>
</evidence>
<evidence type="ECO:0000256" key="5">
    <source>
        <dbReference type="ARBA" id="ARBA00038219"/>
    </source>
</evidence>
<evidence type="ECO:0000313" key="10">
    <source>
        <dbReference type="Proteomes" id="UP001430848"/>
    </source>
</evidence>
<feature type="region of interest" description="Disordered" evidence="6">
    <location>
        <begin position="253"/>
        <end position="367"/>
    </location>
</feature>
<dbReference type="Proteomes" id="UP001430848">
    <property type="component" value="Unassembled WGS sequence"/>
</dbReference>
<dbReference type="EMBL" id="JAKNSF020000100">
    <property type="protein sequence ID" value="KAK7716075.1"/>
    <property type="molecule type" value="Genomic_DNA"/>
</dbReference>
<feature type="domain" description="Cell wall mannoprotein PIR1-like C-terminal" evidence="8">
    <location>
        <begin position="105"/>
        <end position="178"/>
    </location>
</feature>
<comment type="subcellular location">
    <subcellularLocation>
        <location evidence="1">Secreted</location>
        <location evidence="1">Cell wall</location>
    </subcellularLocation>
</comment>
<feature type="compositionally biased region" description="Polar residues" evidence="6">
    <location>
        <begin position="317"/>
        <end position="328"/>
    </location>
</feature>
<keyword evidence="3" id="KW-0964">Secreted</keyword>
<feature type="compositionally biased region" description="Low complexity" evidence="6">
    <location>
        <begin position="348"/>
        <end position="361"/>
    </location>
</feature>
<dbReference type="InterPro" id="IPR051153">
    <property type="entry name" value="Yeast_CWMannoprotein_PIR"/>
</dbReference>
<name>A0ABR1NV01_DIAER</name>
<accession>A0ABR1NV01</accession>
<keyword evidence="4 7" id="KW-0732">Signal</keyword>
<protein>
    <recommendedName>
        <fullName evidence="8">Cell wall mannoprotein PIR1-like C-terminal domain-containing protein</fullName>
    </recommendedName>
</protein>
<sequence length="387" mass="38095">MLSSMIFAFTLLATLVAGQGVTSAISPEASAPASCVASYPGTFEITVAKVEGAVKRDTNAIAPLVAWARPGSGKHPRPSDVADRFEQKRNDCATDGILVATLENGVLKDSQSRTGYIAANYQFQFDQPAQTGAIFTAGFSACGNGSLALGGSAVFYECASGDFFNLYDRSWAPQCSPVEILIMECGGNAGEVGDGQVVGTEIVTTTIVSALSDGQPQVRTTTTGVPLCQVSQIADGQLQVGTTPCASITTTPVATSTPVPVSQQSDGQIQVTPPASVPTVTNAPAPPAVTPSAPAGSAPAGSAPAGSAPAGSAPAESGSTVALPSETQPASLGTTLSTTASSGGGASGTSSASSSATSAPATGGGSTVRASSMGALVIGVIGAVAFL</sequence>
<evidence type="ECO:0000256" key="1">
    <source>
        <dbReference type="ARBA" id="ARBA00004191"/>
    </source>
</evidence>